<keyword evidence="1" id="KW-0812">Transmembrane</keyword>
<dbReference type="Gramene" id="mRNA:HanXRQr2_Chr04g0155881">
    <property type="protein sequence ID" value="CDS:HanXRQr2_Chr04g0155881.1"/>
    <property type="gene ID" value="HanXRQr2_Chr04g0155881"/>
</dbReference>
<name>A0A9K3NQY1_HELAN</name>
<dbReference type="Proteomes" id="UP000215914">
    <property type="component" value="Unassembled WGS sequence"/>
</dbReference>
<keyword evidence="1" id="KW-0472">Membrane</keyword>
<reference evidence="2" key="1">
    <citation type="journal article" date="2017" name="Nature">
        <title>The sunflower genome provides insights into oil metabolism, flowering and Asterid evolution.</title>
        <authorList>
            <person name="Badouin H."/>
            <person name="Gouzy J."/>
            <person name="Grassa C.J."/>
            <person name="Murat F."/>
            <person name="Staton S.E."/>
            <person name="Cottret L."/>
            <person name="Lelandais-Briere C."/>
            <person name="Owens G.L."/>
            <person name="Carrere S."/>
            <person name="Mayjonade B."/>
            <person name="Legrand L."/>
            <person name="Gill N."/>
            <person name="Kane N.C."/>
            <person name="Bowers J.E."/>
            <person name="Hubner S."/>
            <person name="Bellec A."/>
            <person name="Berard A."/>
            <person name="Berges H."/>
            <person name="Blanchet N."/>
            <person name="Boniface M.C."/>
            <person name="Brunel D."/>
            <person name="Catrice O."/>
            <person name="Chaidir N."/>
            <person name="Claudel C."/>
            <person name="Donnadieu C."/>
            <person name="Faraut T."/>
            <person name="Fievet G."/>
            <person name="Helmstetter N."/>
            <person name="King M."/>
            <person name="Knapp S.J."/>
            <person name="Lai Z."/>
            <person name="Le Paslier M.C."/>
            <person name="Lippi Y."/>
            <person name="Lorenzon L."/>
            <person name="Mandel J.R."/>
            <person name="Marage G."/>
            <person name="Marchand G."/>
            <person name="Marquand E."/>
            <person name="Bret-Mestries E."/>
            <person name="Morien E."/>
            <person name="Nambeesan S."/>
            <person name="Nguyen T."/>
            <person name="Pegot-Espagnet P."/>
            <person name="Pouilly N."/>
            <person name="Raftis F."/>
            <person name="Sallet E."/>
            <person name="Schiex T."/>
            <person name="Thomas J."/>
            <person name="Vandecasteele C."/>
            <person name="Vares D."/>
            <person name="Vear F."/>
            <person name="Vautrin S."/>
            <person name="Crespi M."/>
            <person name="Mangin B."/>
            <person name="Burke J.M."/>
            <person name="Salse J."/>
            <person name="Munos S."/>
            <person name="Vincourt P."/>
            <person name="Rieseberg L.H."/>
            <person name="Langlade N.B."/>
        </authorList>
    </citation>
    <scope>NUCLEOTIDE SEQUENCE</scope>
    <source>
        <tissue evidence="2">Leaves</tissue>
    </source>
</reference>
<comment type="caution">
    <text evidence="2">The sequence shown here is derived from an EMBL/GenBank/DDBJ whole genome shotgun (WGS) entry which is preliminary data.</text>
</comment>
<dbReference type="AlphaFoldDB" id="A0A9K3NQY1"/>
<organism evidence="2 3">
    <name type="scientific">Helianthus annuus</name>
    <name type="common">Common sunflower</name>
    <dbReference type="NCBI Taxonomy" id="4232"/>
    <lineage>
        <taxon>Eukaryota</taxon>
        <taxon>Viridiplantae</taxon>
        <taxon>Streptophyta</taxon>
        <taxon>Embryophyta</taxon>
        <taxon>Tracheophyta</taxon>
        <taxon>Spermatophyta</taxon>
        <taxon>Magnoliopsida</taxon>
        <taxon>eudicotyledons</taxon>
        <taxon>Gunneridae</taxon>
        <taxon>Pentapetalae</taxon>
        <taxon>asterids</taxon>
        <taxon>campanulids</taxon>
        <taxon>Asterales</taxon>
        <taxon>Asteraceae</taxon>
        <taxon>Asteroideae</taxon>
        <taxon>Heliantheae alliance</taxon>
        <taxon>Heliantheae</taxon>
        <taxon>Helianthus</taxon>
    </lineage>
</organism>
<sequence>MFFLYFLLLFTYNLPFMFARFGLITIAGLPGCCWALLDCWASGLLLGCG</sequence>
<reference evidence="2" key="2">
    <citation type="submission" date="2020-06" db="EMBL/GenBank/DDBJ databases">
        <title>Helianthus annuus Genome sequencing and assembly Release 2.</title>
        <authorList>
            <person name="Gouzy J."/>
            <person name="Langlade N."/>
            <person name="Munos S."/>
        </authorList>
    </citation>
    <scope>NUCLEOTIDE SEQUENCE</scope>
    <source>
        <tissue evidence="2">Leaves</tissue>
    </source>
</reference>
<feature type="transmembrane region" description="Helical" evidence="1">
    <location>
        <begin position="12"/>
        <end position="37"/>
    </location>
</feature>
<evidence type="ECO:0000313" key="2">
    <source>
        <dbReference type="EMBL" id="KAF5809331.1"/>
    </source>
</evidence>
<keyword evidence="3" id="KW-1185">Reference proteome</keyword>
<proteinExistence type="predicted"/>
<dbReference type="EMBL" id="MNCJ02000319">
    <property type="protein sequence ID" value="KAF5809331.1"/>
    <property type="molecule type" value="Genomic_DNA"/>
</dbReference>
<evidence type="ECO:0000313" key="3">
    <source>
        <dbReference type="Proteomes" id="UP000215914"/>
    </source>
</evidence>
<keyword evidence="1" id="KW-1133">Transmembrane helix</keyword>
<evidence type="ECO:0000256" key="1">
    <source>
        <dbReference type="SAM" id="Phobius"/>
    </source>
</evidence>
<protein>
    <submittedName>
        <fullName evidence="2">Uncharacterized protein</fullName>
    </submittedName>
</protein>
<accession>A0A9K3NQY1</accession>
<gene>
    <name evidence="2" type="ORF">HanXRQr2_Chr04g0155881</name>
</gene>